<comment type="caution">
    <text evidence="2">The sequence shown here is derived from an EMBL/GenBank/DDBJ whole genome shotgun (WGS) entry which is preliminary data.</text>
</comment>
<reference evidence="3" key="1">
    <citation type="journal article" date="2019" name="Int. J. Syst. Evol. Microbiol.">
        <title>The Global Catalogue of Microorganisms (GCM) 10K type strain sequencing project: providing services to taxonomists for standard genome sequencing and annotation.</title>
        <authorList>
            <consortium name="The Broad Institute Genomics Platform"/>
            <consortium name="The Broad Institute Genome Sequencing Center for Infectious Disease"/>
            <person name="Wu L."/>
            <person name="Ma J."/>
        </authorList>
    </citation>
    <scope>NUCLEOTIDE SEQUENCE [LARGE SCALE GENOMIC DNA]</scope>
    <source>
        <strain evidence="3">JCM 18015</strain>
    </source>
</reference>
<sequence>MTTFATIDPAAATYALHATEADATAAADAQDALFVLIAEDLEGLTIKQGAALFAATAAPLGIAPVKRFPDRATAARRIWQNLAALSATAPEAATPKAKPAAKAKAPRKSRGINLAPKAEAKPCRVGTKQAVLVDLLSRPTGATMNELIDALGNWKPITVKSGLTWDMNAVKGYGIRTEHLTGFEAFVECHLDDCGTFGTALDRAGVTSQHPDDHSDHDALLALAHEHGYDQSERIAVYHLVLPVGMDAPLPHTQSAKPKAEAGQ</sequence>
<evidence type="ECO:0000256" key="1">
    <source>
        <dbReference type="SAM" id="MobiDB-lite"/>
    </source>
</evidence>
<dbReference type="Proteomes" id="UP001499910">
    <property type="component" value="Unassembled WGS sequence"/>
</dbReference>
<organism evidence="2 3">
    <name type="scientific">[Roseibacterium] beibuensis</name>
    <dbReference type="NCBI Taxonomy" id="1193142"/>
    <lineage>
        <taxon>Bacteria</taxon>
        <taxon>Pseudomonadati</taxon>
        <taxon>Pseudomonadota</taxon>
        <taxon>Alphaproteobacteria</taxon>
        <taxon>Rhodobacterales</taxon>
        <taxon>Roseobacteraceae</taxon>
        <taxon>Roseicyclus</taxon>
    </lineage>
</organism>
<accession>A0ABP9LEG2</accession>
<name>A0ABP9LEG2_9RHOB</name>
<dbReference type="EMBL" id="BAABHW010000004">
    <property type="protein sequence ID" value="GAA5076701.1"/>
    <property type="molecule type" value="Genomic_DNA"/>
</dbReference>
<feature type="compositionally biased region" description="Basic residues" evidence="1">
    <location>
        <begin position="99"/>
        <end position="110"/>
    </location>
</feature>
<gene>
    <name evidence="2" type="ORF">GCM10023209_26100</name>
</gene>
<protein>
    <submittedName>
        <fullName evidence="2">Uncharacterized protein</fullName>
    </submittedName>
</protein>
<evidence type="ECO:0000313" key="3">
    <source>
        <dbReference type="Proteomes" id="UP001499910"/>
    </source>
</evidence>
<proteinExistence type="predicted"/>
<dbReference type="InterPro" id="IPR021880">
    <property type="entry name" value="DUF3489"/>
</dbReference>
<feature type="region of interest" description="Disordered" evidence="1">
    <location>
        <begin position="90"/>
        <end position="111"/>
    </location>
</feature>
<dbReference type="Pfam" id="PF11994">
    <property type="entry name" value="DUF3489"/>
    <property type="match status" value="1"/>
</dbReference>
<keyword evidence="3" id="KW-1185">Reference proteome</keyword>
<dbReference type="RefSeq" id="WP_259549829.1">
    <property type="nucleotide sequence ID" value="NZ_BAABHW010000004.1"/>
</dbReference>
<evidence type="ECO:0000313" key="2">
    <source>
        <dbReference type="EMBL" id="GAA5076701.1"/>
    </source>
</evidence>